<dbReference type="AlphaFoldDB" id="A0A0D1C087"/>
<feature type="compositionally biased region" description="Polar residues" evidence="1">
    <location>
        <begin position="1"/>
        <end position="16"/>
    </location>
</feature>
<organism evidence="2 3">
    <name type="scientific">Mycosarcoma maydis</name>
    <name type="common">Corn smut fungus</name>
    <name type="synonym">Ustilago maydis</name>
    <dbReference type="NCBI Taxonomy" id="5270"/>
    <lineage>
        <taxon>Eukaryota</taxon>
        <taxon>Fungi</taxon>
        <taxon>Dikarya</taxon>
        <taxon>Basidiomycota</taxon>
        <taxon>Ustilaginomycotina</taxon>
        <taxon>Ustilaginomycetes</taxon>
        <taxon>Ustilaginales</taxon>
        <taxon>Ustilaginaceae</taxon>
        <taxon>Mycosarcoma</taxon>
    </lineage>
</organism>
<feature type="compositionally biased region" description="Pro residues" evidence="1">
    <location>
        <begin position="89"/>
        <end position="99"/>
    </location>
</feature>
<accession>A0A0D1C087</accession>
<dbReference type="eggNOG" id="ENOG502RDTY">
    <property type="taxonomic scope" value="Eukaryota"/>
</dbReference>
<evidence type="ECO:0000313" key="2">
    <source>
        <dbReference type="EMBL" id="KIS67347.1"/>
    </source>
</evidence>
<dbReference type="STRING" id="237631.A0A0D1C087"/>
<feature type="compositionally biased region" description="Polar residues" evidence="1">
    <location>
        <begin position="304"/>
        <end position="315"/>
    </location>
</feature>
<feature type="region of interest" description="Disordered" evidence="1">
    <location>
        <begin position="53"/>
        <end position="112"/>
    </location>
</feature>
<dbReference type="EMBL" id="CM003153">
    <property type="protein sequence ID" value="KIS67347.1"/>
    <property type="molecule type" value="Genomic_DNA"/>
</dbReference>
<dbReference type="RefSeq" id="XP_011391171.1">
    <property type="nucleotide sequence ID" value="XM_011392869.1"/>
</dbReference>
<evidence type="ECO:0000313" key="3">
    <source>
        <dbReference type="Proteomes" id="UP000000561"/>
    </source>
</evidence>
<evidence type="ECO:0000256" key="1">
    <source>
        <dbReference type="SAM" id="MobiDB-lite"/>
    </source>
</evidence>
<feature type="compositionally biased region" description="Polar residues" evidence="1">
    <location>
        <begin position="322"/>
        <end position="340"/>
    </location>
</feature>
<keyword evidence="3" id="KW-1185">Reference proteome</keyword>
<reference evidence="2 3" key="1">
    <citation type="journal article" date="2006" name="Nature">
        <title>Insights from the genome of the biotrophic fungal plant pathogen Ustilago maydis.</title>
        <authorList>
            <person name="Kamper J."/>
            <person name="Kahmann R."/>
            <person name="Bolker M."/>
            <person name="Ma L.J."/>
            <person name="Brefort T."/>
            <person name="Saville B.J."/>
            <person name="Banuett F."/>
            <person name="Kronstad J.W."/>
            <person name="Gold S.E."/>
            <person name="Muller O."/>
            <person name="Perlin M.H."/>
            <person name="Wosten H.A."/>
            <person name="de Vries R."/>
            <person name="Ruiz-Herrera J."/>
            <person name="Reynaga-Pena C.G."/>
            <person name="Snetselaar K."/>
            <person name="McCann M."/>
            <person name="Perez-Martin J."/>
            <person name="Feldbrugge M."/>
            <person name="Basse C.W."/>
            <person name="Steinberg G."/>
            <person name="Ibeas J.I."/>
            <person name="Holloman W."/>
            <person name="Guzman P."/>
            <person name="Farman M."/>
            <person name="Stajich J.E."/>
            <person name="Sentandreu R."/>
            <person name="Gonzalez-Prieto J.M."/>
            <person name="Kennell J.C."/>
            <person name="Molina L."/>
            <person name="Schirawski J."/>
            <person name="Mendoza-Mendoza A."/>
            <person name="Greilinger D."/>
            <person name="Munch K."/>
            <person name="Rossel N."/>
            <person name="Scherer M."/>
            <person name="Vranes M."/>
            <person name="Ladendorf O."/>
            <person name="Vincon V."/>
            <person name="Fuchs U."/>
            <person name="Sandrock B."/>
            <person name="Meng S."/>
            <person name="Ho E.C."/>
            <person name="Cahill M.J."/>
            <person name="Boyce K.J."/>
            <person name="Klose J."/>
            <person name="Klosterman S.J."/>
            <person name="Deelstra H.J."/>
            <person name="Ortiz-Castellanos L."/>
            <person name="Li W."/>
            <person name="Sanchez-Alonso P."/>
            <person name="Schreier P.H."/>
            <person name="Hauser-Hahn I."/>
            <person name="Vaupel M."/>
            <person name="Koopmann E."/>
            <person name="Friedrich G."/>
            <person name="Voss H."/>
            <person name="Schluter T."/>
            <person name="Margolis J."/>
            <person name="Platt D."/>
            <person name="Swimmer C."/>
            <person name="Gnirke A."/>
            <person name="Chen F."/>
            <person name="Vysotskaia V."/>
            <person name="Mannhaupt G."/>
            <person name="Guldener U."/>
            <person name="Munsterkotter M."/>
            <person name="Haase D."/>
            <person name="Oesterheld M."/>
            <person name="Mewes H.W."/>
            <person name="Mauceli E.W."/>
            <person name="DeCaprio D."/>
            <person name="Wade C.M."/>
            <person name="Butler J."/>
            <person name="Young S."/>
            <person name="Jaffe D.B."/>
            <person name="Calvo S."/>
            <person name="Nusbaum C."/>
            <person name="Galagan J."/>
            <person name="Birren B.W."/>
        </authorList>
    </citation>
    <scope>NUCLEOTIDE SEQUENCE [LARGE SCALE GENOMIC DNA]</scope>
    <source>
        <strain evidence="3">DSM 14603 / FGSC 9021 / UM521</strain>
    </source>
</reference>
<proteinExistence type="predicted"/>
<feature type="compositionally biased region" description="Polar residues" evidence="1">
    <location>
        <begin position="71"/>
        <end position="87"/>
    </location>
</feature>
<feature type="compositionally biased region" description="Low complexity" evidence="1">
    <location>
        <begin position="100"/>
        <end position="112"/>
    </location>
</feature>
<feature type="compositionally biased region" description="Low complexity" evidence="1">
    <location>
        <begin position="341"/>
        <end position="355"/>
    </location>
</feature>
<protein>
    <submittedName>
        <fullName evidence="2">Uncharacterized protein</fullName>
    </submittedName>
</protein>
<dbReference type="GeneID" id="23566551"/>
<name>A0A0D1C087_MYCMD</name>
<feature type="compositionally biased region" description="Low complexity" evidence="1">
    <location>
        <begin position="61"/>
        <end position="70"/>
    </location>
</feature>
<feature type="region of interest" description="Disordered" evidence="1">
    <location>
        <begin position="1"/>
        <end position="20"/>
    </location>
</feature>
<gene>
    <name evidence="2" type="ORF">UMAG_10531</name>
</gene>
<dbReference type="VEuPathDB" id="FungiDB:UMAG_10531"/>
<dbReference type="Proteomes" id="UP000000561">
    <property type="component" value="Chromosome 14"/>
</dbReference>
<sequence>MFESAQSPGRTAQHSTPYAFATPVRTASTLSHPYSHALTSTDASAKAVRFQNQPLPPQPLQYPQNPSLSSIATPNKSAVTNTASTSTQPQPPQPQPQPQPQQMNTAVSTNAAAAASASSANKMLGGRPAVVSRAGGESAAVLQRRIKWNLSALGLLWIVPTLSTRPRDVYWAILDQIYVYVGGDIDEVIDGVVGWILWAISVVLLFNVVEAGILVQRASWARPPTETIEAALASTTSSASKEQSKNQSLVHGLDSASVARSINFVAASRLKGSPKTRTSNIGAGSPISRCSPKPSPKRDWCDSPGSSSVDYSQFSPAHRRTSSALSSHSYNSGFAQSNNRIGSPGTPGTPGTPISEFNPAIGAVAPASSPLAAFRARHISRGASGSQSQSPSRARSITPAMSAAGIDETSFDASAQLDQAQDEATFLGDESFEVDRALKSLRGSFGGVSSTPAATLR</sequence>
<dbReference type="KEGG" id="uma:UMAG_10531"/>
<feature type="region of interest" description="Disordered" evidence="1">
    <location>
        <begin position="273"/>
        <end position="358"/>
    </location>
</feature>
<dbReference type="InParanoid" id="A0A0D1C087"/>
<dbReference type="OrthoDB" id="3366300at2759"/>